<organism evidence="1 2">
    <name type="scientific">Zooshikella harenae</name>
    <dbReference type="NCBI Taxonomy" id="2827238"/>
    <lineage>
        <taxon>Bacteria</taxon>
        <taxon>Pseudomonadati</taxon>
        <taxon>Pseudomonadota</taxon>
        <taxon>Gammaproteobacteria</taxon>
        <taxon>Oceanospirillales</taxon>
        <taxon>Zooshikellaceae</taxon>
        <taxon>Zooshikella</taxon>
    </lineage>
</organism>
<dbReference type="EMBL" id="JAGSOY010000098">
    <property type="protein sequence ID" value="MBU2713732.1"/>
    <property type="molecule type" value="Genomic_DNA"/>
</dbReference>
<accession>A0ABS5ZI62</accession>
<reference evidence="1 2" key="1">
    <citation type="submission" date="2021-04" db="EMBL/GenBank/DDBJ databases">
        <authorList>
            <person name="Pira H."/>
            <person name="Risdian C."/>
            <person name="Wink J."/>
        </authorList>
    </citation>
    <scope>NUCLEOTIDE SEQUENCE [LARGE SCALE GENOMIC DNA]</scope>
    <source>
        <strain evidence="1 2">WH53</strain>
    </source>
</reference>
<keyword evidence="2" id="KW-1185">Reference proteome</keyword>
<dbReference type="Proteomes" id="UP000690515">
    <property type="component" value="Unassembled WGS sequence"/>
</dbReference>
<evidence type="ECO:0000313" key="1">
    <source>
        <dbReference type="EMBL" id="MBU2713732.1"/>
    </source>
</evidence>
<name>A0ABS5ZI62_9GAMM</name>
<dbReference type="Pfam" id="PF05069">
    <property type="entry name" value="Phage_tail_S"/>
    <property type="match status" value="1"/>
</dbReference>
<protein>
    <submittedName>
        <fullName evidence="1">Phage virion morphogenesis protein</fullName>
    </submittedName>
</protein>
<dbReference type="InterPro" id="IPR006522">
    <property type="entry name" value="Phage_virion_morphogenesis"/>
</dbReference>
<evidence type="ECO:0000313" key="2">
    <source>
        <dbReference type="Proteomes" id="UP000690515"/>
    </source>
</evidence>
<sequence>MVCIHQFGGTIKPKNGRYLVFPLGEQTIFAKEVNIPARPFMGLSEENIDEVEQTLSDFLIQSL</sequence>
<comment type="caution">
    <text evidence="1">The sequence shown here is derived from an EMBL/GenBank/DDBJ whole genome shotgun (WGS) entry which is preliminary data.</text>
</comment>
<gene>
    <name evidence="1" type="ORF">KCG35_21970</name>
</gene>
<proteinExistence type="predicted"/>